<sequence>MGKPLPNQACASKKLTERSLLLSLDIDKSQPWIFETHDPLLQSLVDDFAMFQCSQQGNIFYNIFYCRFRL</sequence>
<protein>
    <submittedName>
        <fullName evidence="1">Uncharacterized protein</fullName>
    </submittedName>
</protein>
<keyword evidence="2" id="KW-1185">Reference proteome</keyword>
<name>A0A7U7GDU7_9GAMM</name>
<comment type="caution">
    <text evidence="1">The sequence shown here is derived from an EMBL/GenBank/DDBJ whole genome shotgun (WGS) entry which is preliminary data.</text>
</comment>
<dbReference type="AlphaFoldDB" id="A0A7U7GDU7"/>
<accession>A0A7U7GDU7</accession>
<dbReference type="Proteomes" id="UP000019184">
    <property type="component" value="Unassembled WGS sequence"/>
</dbReference>
<dbReference type="EMBL" id="CBTK010000268">
    <property type="protein sequence ID" value="CDH46570.1"/>
    <property type="molecule type" value="Genomic_DNA"/>
</dbReference>
<organism evidence="1 2">
    <name type="scientific">Candidatus Contendobacter odensis Run_B_J11</name>
    <dbReference type="NCBI Taxonomy" id="1400861"/>
    <lineage>
        <taxon>Bacteria</taxon>
        <taxon>Pseudomonadati</taxon>
        <taxon>Pseudomonadota</taxon>
        <taxon>Gammaproteobacteria</taxon>
        <taxon>Candidatus Competibacteraceae</taxon>
        <taxon>Candidatus Contendibacter</taxon>
    </lineage>
</organism>
<evidence type="ECO:0000313" key="1">
    <source>
        <dbReference type="EMBL" id="CDH46570.1"/>
    </source>
</evidence>
<evidence type="ECO:0000313" key="2">
    <source>
        <dbReference type="Proteomes" id="UP000019184"/>
    </source>
</evidence>
<reference evidence="1 2" key="1">
    <citation type="journal article" date="2014" name="ISME J.">
        <title>Candidatus Competibacter-lineage genomes retrieved from metagenomes reveal functional metabolic diversity.</title>
        <authorList>
            <person name="McIlroy S.J."/>
            <person name="Albertsen M."/>
            <person name="Andresen E.K."/>
            <person name="Saunders A.M."/>
            <person name="Kristiansen R."/>
            <person name="Stokholm-Bjerregaard M."/>
            <person name="Nielsen K.L."/>
            <person name="Nielsen P.H."/>
        </authorList>
    </citation>
    <scope>NUCLEOTIDE SEQUENCE [LARGE SCALE GENOMIC DNA]</scope>
    <source>
        <strain evidence="1 2">Run_B_J11</strain>
    </source>
</reference>
<proteinExistence type="predicted"/>
<gene>
    <name evidence="1" type="ORF">BN874_520011</name>
</gene>